<reference evidence="1 2" key="1">
    <citation type="submission" date="2012-04" db="EMBL/GenBank/DDBJ databases">
        <title>The Genome Sequence of Saprolegnia declina VS20.</title>
        <authorList>
            <consortium name="The Broad Institute Genome Sequencing Platform"/>
            <person name="Russ C."/>
            <person name="Nusbaum C."/>
            <person name="Tyler B."/>
            <person name="van West P."/>
            <person name="Dieguez-Uribeondo J."/>
            <person name="de Bruijn I."/>
            <person name="Tripathy S."/>
            <person name="Jiang R."/>
            <person name="Young S.K."/>
            <person name="Zeng Q."/>
            <person name="Gargeya S."/>
            <person name="Fitzgerald M."/>
            <person name="Haas B."/>
            <person name="Abouelleil A."/>
            <person name="Alvarado L."/>
            <person name="Arachchi H.M."/>
            <person name="Berlin A."/>
            <person name="Chapman S.B."/>
            <person name="Goldberg J."/>
            <person name="Griggs A."/>
            <person name="Gujja S."/>
            <person name="Hansen M."/>
            <person name="Howarth C."/>
            <person name="Imamovic A."/>
            <person name="Larimer J."/>
            <person name="McCowen C."/>
            <person name="Montmayeur A."/>
            <person name="Murphy C."/>
            <person name="Neiman D."/>
            <person name="Pearson M."/>
            <person name="Priest M."/>
            <person name="Roberts A."/>
            <person name="Saif S."/>
            <person name="Shea T."/>
            <person name="Sisk P."/>
            <person name="Sykes S."/>
            <person name="Wortman J."/>
            <person name="Nusbaum C."/>
            <person name="Birren B."/>
        </authorList>
    </citation>
    <scope>NUCLEOTIDE SEQUENCE [LARGE SCALE GENOMIC DNA]</scope>
    <source>
        <strain evidence="1 2">VS20</strain>
    </source>
</reference>
<name>T0Q1U3_SAPDV</name>
<protein>
    <submittedName>
        <fullName evidence="1">Uncharacterized protein</fullName>
    </submittedName>
</protein>
<proteinExistence type="predicted"/>
<sequence>MASPDRGLRLSYLRHFINEHGGEAKFVGKTTAQVCFEFVVPLTKPSELSLVDHVANDPSTATYVAPANWYVSHAWQYLFLETVDSLERFFAARGLADDAVLWFCVFNNNQHLARSYPFEYWSTTFKNGLAAIGNVVMIMHPWNDPVVLRRSWCVFEVYVAVTLGARFEIALAQDQEATFLNDIADSYAIYEMLATIKSEDSEATVASDRDGIFALIRAETSFTAVDRLIFTTLINWIKAALEAAIGSAASLVEKARRWCHLGLPLPPRRRLVLSVQWP</sequence>
<accession>T0Q1U3</accession>
<dbReference type="Proteomes" id="UP000030762">
    <property type="component" value="Unassembled WGS sequence"/>
</dbReference>
<organism evidence="1 2">
    <name type="scientific">Saprolegnia diclina (strain VS20)</name>
    <dbReference type="NCBI Taxonomy" id="1156394"/>
    <lineage>
        <taxon>Eukaryota</taxon>
        <taxon>Sar</taxon>
        <taxon>Stramenopiles</taxon>
        <taxon>Oomycota</taxon>
        <taxon>Saprolegniomycetes</taxon>
        <taxon>Saprolegniales</taxon>
        <taxon>Saprolegniaceae</taxon>
        <taxon>Saprolegnia</taxon>
    </lineage>
</organism>
<dbReference type="InParanoid" id="T0Q1U3"/>
<dbReference type="EMBL" id="JH767209">
    <property type="protein sequence ID" value="EQC27355.1"/>
    <property type="molecule type" value="Genomic_DNA"/>
</dbReference>
<evidence type="ECO:0000313" key="2">
    <source>
        <dbReference type="Proteomes" id="UP000030762"/>
    </source>
</evidence>
<dbReference type="OMA" id="KARRWCH"/>
<keyword evidence="2" id="KW-1185">Reference proteome</keyword>
<dbReference type="GeneID" id="19955524"/>
<dbReference type="RefSeq" id="XP_008619174.1">
    <property type="nucleotide sequence ID" value="XM_008620952.1"/>
</dbReference>
<dbReference type="AlphaFoldDB" id="T0Q1U3"/>
<gene>
    <name evidence="1" type="ORF">SDRG_14797</name>
</gene>
<dbReference type="OrthoDB" id="435799at2759"/>
<dbReference type="VEuPathDB" id="FungiDB:SDRG_14797"/>
<evidence type="ECO:0000313" key="1">
    <source>
        <dbReference type="EMBL" id="EQC27355.1"/>
    </source>
</evidence>